<comment type="caution">
    <text evidence="3">The sequence shown here is derived from an EMBL/GenBank/DDBJ whole genome shotgun (WGS) entry which is preliminary data.</text>
</comment>
<evidence type="ECO:0000313" key="3">
    <source>
        <dbReference type="EMBL" id="RZS76240.1"/>
    </source>
</evidence>
<evidence type="ECO:0000313" key="4">
    <source>
        <dbReference type="Proteomes" id="UP000293874"/>
    </source>
</evidence>
<dbReference type="Gene3D" id="3.30.530.20">
    <property type="match status" value="1"/>
</dbReference>
<dbReference type="Proteomes" id="UP000293874">
    <property type="component" value="Unassembled WGS sequence"/>
</dbReference>
<dbReference type="InterPro" id="IPR023393">
    <property type="entry name" value="START-like_dom_sf"/>
</dbReference>
<dbReference type="SUPFAM" id="SSF55961">
    <property type="entry name" value="Bet v1-like"/>
    <property type="match status" value="1"/>
</dbReference>
<evidence type="ECO:0000259" key="2">
    <source>
        <dbReference type="Pfam" id="PF08327"/>
    </source>
</evidence>
<dbReference type="OrthoDB" id="384974at2"/>
<gene>
    <name evidence="3" type="ORF">EV199_2119</name>
</gene>
<keyword evidence="4" id="KW-1185">Reference proteome</keyword>
<dbReference type="AlphaFoldDB" id="A0A4Q7N5G8"/>
<dbReference type="EMBL" id="SGXA01000001">
    <property type="protein sequence ID" value="RZS76240.1"/>
    <property type="molecule type" value="Genomic_DNA"/>
</dbReference>
<feature type="domain" description="Activator of Hsp90 ATPase homologue 1/2-like C-terminal" evidence="2">
    <location>
        <begin position="23"/>
        <end position="164"/>
    </location>
</feature>
<organism evidence="3 4">
    <name type="scientific">Pseudobacter ginsenosidimutans</name>
    <dbReference type="NCBI Taxonomy" id="661488"/>
    <lineage>
        <taxon>Bacteria</taxon>
        <taxon>Pseudomonadati</taxon>
        <taxon>Bacteroidota</taxon>
        <taxon>Chitinophagia</taxon>
        <taxon>Chitinophagales</taxon>
        <taxon>Chitinophagaceae</taxon>
        <taxon>Pseudobacter</taxon>
    </lineage>
</organism>
<name>A0A4Q7N5G8_9BACT</name>
<sequence>MLAQKENKPAAKENELEIVRILDAPRELVYQLWTKEEHLKKWNAPLGCSIHYSRIDVRPGGEFLSVVKNPVYPDCWVKGVYLELQAPERIAYTMEMSDEQGNINLPQYQNADWPASTIVTLSFEELPGNKTRLTLRQSVSEAAAMRKGAYQGWLSSFDVMDQYLAGITEKK</sequence>
<dbReference type="InterPro" id="IPR013538">
    <property type="entry name" value="ASHA1/2-like_C"/>
</dbReference>
<dbReference type="CDD" id="cd07814">
    <property type="entry name" value="SRPBCC_CalC_Aha1-like"/>
    <property type="match status" value="1"/>
</dbReference>
<reference evidence="3 4" key="1">
    <citation type="submission" date="2019-02" db="EMBL/GenBank/DDBJ databases">
        <title>Genomic Encyclopedia of Type Strains, Phase IV (KMG-IV): sequencing the most valuable type-strain genomes for metagenomic binning, comparative biology and taxonomic classification.</title>
        <authorList>
            <person name="Goeker M."/>
        </authorList>
    </citation>
    <scope>NUCLEOTIDE SEQUENCE [LARGE SCALE GENOMIC DNA]</scope>
    <source>
        <strain evidence="3 4">DSM 18116</strain>
    </source>
</reference>
<proteinExistence type="inferred from homology"/>
<dbReference type="RefSeq" id="WP_158644108.1">
    <property type="nucleotide sequence ID" value="NZ_CP042431.1"/>
</dbReference>
<accession>A0A4Q7N5G8</accession>
<dbReference type="Pfam" id="PF08327">
    <property type="entry name" value="AHSA1"/>
    <property type="match status" value="1"/>
</dbReference>
<comment type="similarity">
    <text evidence="1">Belongs to the AHA1 family.</text>
</comment>
<evidence type="ECO:0000256" key="1">
    <source>
        <dbReference type="ARBA" id="ARBA00006817"/>
    </source>
</evidence>
<protein>
    <submittedName>
        <fullName evidence="3">Uncharacterized protein YndB with AHSA1/START domain</fullName>
    </submittedName>
</protein>